<proteinExistence type="predicted"/>
<protein>
    <submittedName>
        <fullName evidence="2">Carboxymuconolactone decarboxylase family protein</fullName>
    </submittedName>
</protein>
<dbReference type="InterPro" id="IPR029032">
    <property type="entry name" value="AhpD-like"/>
</dbReference>
<dbReference type="OrthoDB" id="4704294at2"/>
<accession>A0A4Z0LUY3</accession>
<dbReference type="RefSeq" id="WP_135446352.1">
    <property type="nucleotide sequence ID" value="NZ_SRLE01000015.1"/>
</dbReference>
<dbReference type="InterPro" id="IPR003779">
    <property type="entry name" value="CMD-like"/>
</dbReference>
<keyword evidence="3" id="KW-1185">Reference proteome</keyword>
<dbReference type="AlphaFoldDB" id="A0A4Z0LUY3"/>
<sequence length="186" mass="21073">MPKADIRIPPLDPADFSDEQRELVGEWTHLNFSRVIVNHPAAYRVFLPYIDKMIRQTELTPRDREVLVLRTLAFSDEVYEAQHHEMIAHNAQMSDAEIAAIRGDGAGLSERDLLLMRAADELIASHHLGEATWAELAAHYNDVQLMEIVFLVGCYTVMAMTTNSFGIPLEGSDASFERITELRDYT</sequence>
<evidence type="ECO:0000313" key="3">
    <source>
        <dbReference type="Proteomes" id="UP000298050"/>
    </source>
</evidence>
<gene>
    <name evidence="2" type="ORF">E4634_19480</name>
</gene>
<evidence type="ECO:0000259" key="1">
    <source>
        <dbReference type="Pfam" id="PF02627"/>
    </source>
</evidence>
<dbReference type="SUPFAM" id="SSF69118">
    <property type="entry name" value="AhpD-like"/>
    <property type="match status" value="1"/>
</dbReference>
<evidence type="ECO:0000313" key="2">
    <source>
        <dbReference type="EMBL" id="TGD71193.1"/>
    </source>
</evidence>
<dbReference type="GO" id="GO:0051920">
    <property type="term" value="F:peroxiredoxin activity"/>
    <property type="evidence" value="ECO:0007669"/>
    <property type="project" value="InterPro"/>
</dbReference>
<organism evidence="2 3">
    <name type="scientific">Mangrovimicrobium sediminis</name>
    <dbReference type="NCBI Taxonomy" id="2562682"/>
    <lineage>
        <taxon>Bacteria</taxon>
        <taxon>Pseudomonadati</taxon>
        <taxon>Pseudomonadota</taxon>
        <taxon>Gammaproteobacteria</taxon>
        <taxon>Cellvibrionales</taxon>
        <taxon>Halieaceae</taxon>
        <taxon>Mangrovimicrobium</taxon>
    </lineage>
</organism>
<feature type="domain" description="Carboxymuconolactone decarboxylase-like" evidence="1">
    <location>
        <begin position="40"/>
        <end position="103"/>
    </location>
</feature>
<dbReference type="EMBL" id="SRLE01000015">
    <property type="protein sequence ID" value="TGD71193.1"/>
    <property type="molecule type" value="Genomic_DNA"/>
</dbReference>
<comment type="caution">
    <text evidence="2">The sequence shown here is derived from an EMBL/GenBank/DDBJ whole genome shotgun (WGS) entry which is preliminary data.</text>
</comment>
<dbReference type="PANTHER" id="PTHR34846:SF5">
    <property type="entry name" value="CARBOXYMUCONOLACTONE DECARBOXYLASE-LIKE DOMAIN-CONTAINING PROTEIN"/>
    <property type="match status" value="1"/>
</dbReference>
<reference evidence="2 3" key="1">
    <citation type="submission" date="2019-04" db="EMBL/GenBank/DDBJ databases">
        <title>Taxonomy of novel Haliea sp. from mangrove soil of West Coast of India.</title>
        <authorList>
            <person name="Verma A."/>
            <person name="Kumar P."/>
            <person name="Krishnamurthi S."/>
        </authorList>
    </citation>
    <scope>NUCLEOTIDE SEQUENCE [LARGE SCALE GENOMIC DNA]</scope>
    <source>
        <strain evidence="2 3">SAOS-164</strain>
    </source>
</reference>
<dbReference type="Pfam" id="PF02627">
    <property type="entry name" value="CMD"/>
    <property type="match status" value="1"/>
</dbReference>
<dbReference type="PANTHER" id="PTHR34846">
    <property type="entry name" value="4-CARBOXYMUCONOLACTONE DECARBOXYLASE FAMILY PROTEIN (AFU_ORTHOLOGUE AFUA_6G11590)"/>
    <property type="match status" value="1"/>
</dbReference>
<dbReference type="Gene3D" id="1.20.1290.10">
    <property type="entry name" value="AhpD-like"/>
    <property type="match status" value="1"/>
</dbReference>
<name>A0A4Z0LUY3_9GAMM</name>
<dbReference type="Proteomes" id="UP000298050">
    <property type="component" value="Unassembled WGS sequence"/>
</dbReference>